<dbReference type="AlphaFoldDB" id="A0A3B0YY86"/>
<evidence type="ECO:0000313" key="1">
    <source>
        <dbReference type="EMBL" id="VAW86035.1"/>
    </source>
</evidence>
<reference evidence="1" key="1">
    <citation type="submission" date="2018-06" db="EMBL/GenBank/DDBJ databases">
        <authorList>
            <person name="Zhirakovskaya E."/>
        </authorList>
    </citation>
    <scope>NUCLEOTIDE SEQUENCE</scope>
</reference>
<name>A0A3B0YY86_9ZZZZ</name>
<dbReference type="EMBL" id="UOFO01000085">
    <property type="protein sequence ID" value="VAW86035.1"/>
    <property type="molecule type" value="Genomic_DNA"/>
</dbReference>
<proteinExistence type="predicted"/>
<gene>
    <name evidence="1" type="ORF">MNBD_GAMMA16-1730</name>
</gene>
<organism evidence="1">
    <name type="scientific">hydrothermal vent metagenome</name>
    <dbReference type="NCBI Taxonomy" id="652676"/>
    <lineage>
        <taxon>unclassified sequences</taxon>
        <taxon>metagenomes</taxon>
        <taxon>ecological metagenomes</taxon>
    </lineage>
</organism>
<protein>
    <submittedName>
        <fullName evidence="1">Uncharacterized protein</fullName>
    </submittedName>
</protein>
<accession>A0A3B0YY86</accession>
<sequence>MTRRGGGDSPSPAVFGLELLSVLSSVRLRVCGIELQPFLSE</sequence>